<dbReference type="PANTHER" id="PTHR43278">
    <property type="entry name" value="NAD(P)H-DEPENDENT FMN-CONTAINING OXIDOREDUCTASE YWQN-RELATED"/>
    <property type="match status" value="1"/>
</dbReference>
<evidence type="ECO:0000313" key="4">
    <source>
        <dbReference type="EMBL" id="KAB3524435.1"/>
    </source>
</evidence>
<dbReference type="Proteomes" id="UP000465601">
    <property type="component" value="Unassembled WGS sequence"/>
</dbReference>
<dbReference type="InterPro" id="IPR005025">
    <property type="entry name" value="FMN_Rdtase-like_dom"/>
</dbReference>
<dbReference type="AlphaFoldDB" id="A0A833M5S5"/>
<dbReference type="OrthoDB" id="9805976at2"/>
<keyword evidence="1" id="KW-0285">Flavoprotein</keyword>
<organism evidence="4 5">
    <name type="scientific">Alkaliphilus serpentinus</name>
    <dbReference type="NCBI Taxonomy" id="1482731"/>
    <lineage>
        <taxon>Bacteria</taxon>
        <taxon>Bacillati</taxon>
        <taxon>Bacillota</taxon>
        <taxon>Clostridia</taxon>
        <taxon>Peptostreptococcales</taxon>
        <taxon>Natronincolaceae</taxon>
        <taxon>Alkaliphilus</taxon>
    </lineage>
</organism>
<dbReference type="EMBL" id="WBZB01000081">
    <property type="protein sequence ID" value="KAB3524435.1"/>
    <property type="molecule type" value="Genomic_DNA"/>
</dbReference>
<sequence>MKNVVGIVGSPTKDGNVSTLLNQILKGAADSGAQTKIYHLNEMNIKGCQGCRDCLKEGICSTEDDMEEILRAIIGADAVIIGSPIYIWQVSGQTKVFMDRLYPMIDEKHKPRYGSKKLVMAYTQAAPFKFIFGKYYRYMRKVFNAMGLKHVKDIVVTKCFEIDAVAKNKKAMEKAYDIGMALSLG</sequence>
<proteinExistence type="predicted"/>
<dbReference type="RefSeq" id="WP_151867327.1">
    <property type="nucleotide sequence ID" value="NZ_WBZB01000081.1"/>
</dbReference>
<comment type="caution">
    <text evidence="4">The sequence shown here is derived from an EMBL/GenBank/DDBJ whole genome shotgun (WGS) entry which is preliminary data.</text>
</comment>
<keyword evidence="2" id="KW-0288">FMN</keyword>
<dbReference type="InterPro" id="IPR051796">
    <property type="entry name" value="ISF_SsuE-like"/>
</dbReference>
<reference evidence="4 5" key="1">
    <citation type="submission" date="2019-10" db="EMBL/GenBank/DDBJ databases">
        <title>Alkaliphilus serpentinus sp. nov. and Alkaliphilus pronyensis sp. nov., two novel anaerobic alkaliphilic species isolated from the serpentinized-hosted hydrothermal field of the Prony Bay (New Caledonia).</title>
        <authorList>
            <person name="Postec A."/>
        </authorList>
    </citation>
    <scope>NUCLEOTIDE SEQUENCE [LARGE SCALE GENOMIC DNA]</scope>
    <source>
        <strain evidence="4 5">LacT</strain>
    </source>
</reference>
<gene>
    <name evidence="4" type="ORF">F8153_15865</name>
</gene>
<dbReference type="PANTHER" id="PTHR43278:SF2">
    <property type="entry name" value="IRON-SULFUR FLAVOPROTEIN"/>
    <property type="match status" value="1"/>
</dbReference>
<dbReference type="Gene3D" id="3.40.50.360">
    <property type="match status" value="1"/>
</dbReference>
<dbReference type="Pfam" id="PF03358">
    <property type="entry name" value="FMN_red"/>
    <property type="match status" value="1"/>
</dbReference>
<name>A0A833M5S5_9FIRM</name>
<accession>A0A833M5S5</accession>
<dbReference type="GO" id="GO:0016491">
    <property type="term" value="F:oxidoreductase activity"/>
    <property type="evidence" value="ECO:0007669"/>
    <property type="project" value="InterPro"/>
</dbReference>
<protein>
    <submittedName>
        <fullName evidence="4">Flavodoxin family protein</fullName>
    </submittedName>
</protein>
<evidence type="ECO:0000256" key="1">
    <source>
        <dbReference type="ARBA" id="ARBA00022630"/>
    </source>
</evidence>
<evidence type="ECO:0000256" key="2">
    <source>
        <dbReference type="ARBA" id="ARBA00022643"/>
    </source>
</evidence>
<evidence type="ECO:0000259" key="3">
    <source>
        <dbReference type="Pfam" id="PF03358"/>
    </source>
</evidence>
<dbReference type="SUPFAM" id="SSF52218">
    <property type="entry name" value="Flavoproteins"/>
    <property type="match status" value="1"/>
</dbReference>
<feature type="domain" description="NADPH-dependent FMN reductase-like" evidence="3">
    <location>
        <begin position="3"/>
        <end position="153"/>
    </location>
</feature>
<evidence type="ECO:0000313" key="5">
    <source>
        <dbReference type="Proteomes" id="UP000465601"/>
    </source>
</evidence>
<dbReference type="InterPro" id="IPR029039">
    <property type="entry name" value="Flavoprotein-like_sf"/>
</dbReference>
<keyword evidence="5" id="KW-1185">Reference proteome</keyword>